<evidence type="ECO:0000256" key="6">
    <source>
        <dbReference type="ARBA" id="ARBA00022989"/>
    </source>
</evidence>
<evidence type="ECO:0000256" key="4">
    <source>
        <dbReference type="ARBA" id="ARBA00022679"/>
    </source>
</evidence>
<dbReference type="EMBL" id="JAGMWT010000015">
    <property type="protein sequence ID" value="KAH7115876.1"/>
    <property type="molecule type" value="Genomic_DNA"/>
</dbReference>
<feature type="transmembrane region" description="Helical" evidence="8">
    <location>
        <begin position="206"/>
        <end position="223"/>
    </location>
</feature>
<dbReference type="PANTHER" id="PTHR31595:SF57">
    <property type="entry name" value="OS04G0481900 PROTEIN"/>
    <property type="match status" value="1"/>
</dbReference>
<name>A0A9P9ICL4_9PLEO</name>
<gene>
    <name evidence="10" type="ORF">B0J11DRAFT_538684</name>
</gene>
<dbReference type="InterPro" id="IPR032805">
    <property type="entry name" value="Wax_synthase_dom"/>
</dbReference>
<evidence type="ECO:0000256" key="3">
    <source>
        <dbReference type="ARBA" id="ARBA00007282"/>
    </source>
</evidence>
<evidence type="ECO:0000256" key="7">
    <source>
        <dbReference type="ARBA" id="ARBA00023136"/>
    </source>
</evidence>
<feature type="domain" description="Wax synthase" evidence="9">
    <location>
        <begin position="83"/>
        <end position="170"/>
    </location>
</feature>
<dbReference type="InterPro" id="IPR044851">
    <property type="entry name" value="Wax_synthase"/>
</dbReference>
<dbReference type="GO" id="GO:0016020">
    <property type="term" value="C:membrane"/>
    <property type="evidence" value="ECO:0007669"/>
    <property type="project" value="UniProtKB-SubCell"/>
</dbReference>
<keyword evidence="4 10" id="KW-0808">Transferase</keyword>
<evidence type="ECO:0000256" key="8">
    <source>
        <dbReference type="SAM" id="Phobius"/>
    </source>
</evidence>
<evidence type="ECO:0000256" key="5">
    <source>
        <dbReference type="ARBA" id="ARBA00022692"/>
    </source>
</evidence>
<keyword evidence="5 8" id="KW-0812">Transmembrane</keyword>
<protein>
    <submittedName>
        <fullName evidence="10">Membrane bound O-acyl transferase family-domain-containing protein</fullName>
    </submittedName>
</protein>
<evidence type="ECO:0000256" key="2">
    <source>
        <dbReference type="ARBA" id="ARBA00005179"/>
    </source>
</evidence>
<dbReference type="OrthoDB" id="1077582at2759"/>
<sequence length="249" mass="28135">MITGILLDMISMAGKDTSRNAVLFAENKVPFFSRLGEITSEDIAIRIMSSLIASTVTYLLFQFLYSGGAVLTVGLGLGHVQEWRPLFGEFTEIWSLRNTWNKFWHQGMGTSLRVPAHFITVKILRLPKHSLFGGYAYALLVFGLSGLVHVVGDIASGMKFRETSVMHWFLIQALGFVLEDLFIAIYRKITGTRNRHPKNIPTWQKAVGFAWVFSWMLWTLPAWNYPIARKSEGEGVLPFSIVEFLVSGR</sequence>
<evidence type="ECO:0000313" key="11">
    <source>
        <dbReference type="Proteomes" id="UP000700596"/>
    </source>
</evidence>
<comment type="pathway">
    <text evidence="2">Secondary metabolite biosynthesis.</text>
</comment>
<dbReference type="AlphaFoldDB" id="A0A9P9ICL4"/>
<accession>A0A9P9ICL4</accession>
<dbReference type="Proteomes" id="UP000700596">
    <property type="component" value="Unassembled WGS sequence"/>
</dbReference>
<feature type="transmembrane region" description="Helical" evidence="8">
    <location>
        <begin position="167"/>
        <end position="186"/>
    </location>
</feature>
<evidence type="ECO:0000256" key="1">
    <source>
        <dbReference type="ARBA" id="ARBA00004141"/>
    </source>
</evidence>
<reference evidence="10" key="1">
    <citation type="journal article" date="2021" name="Nat. Commun.">
        <title>Genetic determinants of endophytism in the Arabidopsis root mycobiome.</title>
        <authorList>
            <person name="Mesny F."/>
            <person name="Miyauchi S."/>
            <person name="Thiergart T."/>
            <person name="Pickel B."/>
            <person name="Atanasova L."/>
            <person name="Karlsson M."/>
            <person name="Huettel B."/>
            <person name="Barry K.W."/>
            <person name="Haridas S."/>
            <person name="Chen C."/>
            <person name="Bauer D."/>
            <person name="Andreopoulos W."/>
            <person name="Pangilinan J."/>
            <person name="LaButti K."/>
            <person name="Riley R."/>
            <person name="Lipzen A."/>
            <person name="Clum A."/>
            <person name="Drula E."/>
            <person name="Henrissat B."/>
            <person name="Kohler A."/>
            <person name="Grigoriev I.V."/>
            <person name="Martin F.M."/>
            <person name="Hacquard S."/>
        </authorList>
    </citation>
    <scope>NUCLEOTIDE SEQUENCE</scope>
    <source>
        <strain evidence="10">MPI-CAGE-CH-0243</strain>
    </source>
</reference>
<dbReference type="Pfam" id="PF13813">
    <property type="entry name" value="MBOAT_2"/>
    <property type="match status" value="1"/>
</dbReference>
<dbReference type="PANTHER" id="PTHR31595">
    <property type="entry name" value="LONG-CHAIN-ALCOHOL O-FATTY-ACYLTRANSFERASE 3-RELATED"/>
    <property type="match status" value="1"/>
</dbReference>
<comment type="caution">
    <text evidence="10">The sequence shown here is derived from an EMBL/GenBank/DDBJ whole genome shotgun (WGS) entry which is preliminary data.</text>
</comment>
<evidence type="ECO:0000259" key="9">
    <source>
        <dbReference type="Pfam" id="PF13813"/>
    </source>
</evidence>
<feature type="transmembrane region" description="Helical" evidence="8">
    <location>
        <begin position="134"/>
        <end position="155"/>
    </location>
</feature>
<keyword evidence="7 8" id="KW-0472">Membrane</keyword>
<dbReference type="GO" id="GO:0008374">
    <property type="term" value="F:O-acyltransferase activity"/>
    <property type="evidence" value="ECO:0007669"/>
    <property type="project" value="InterPro"/>
</dbReference>
<comment type="similarity">
    <text evidence="3">Belongs to the wax synthase family.</text>
</comment>
<organism evidence="10 11">
    <name type="scientific">Dendryphion nanum</name>
    <dbReference type="NCBI Taxonomy" id="256645"/>
    <lineage>
        <taxon>Eukaryota</taxon>
        <taxon>Fungi</taxon>
        <taxon>Dikarya</taxon>
        <taxon>Ascomycota</taxon>
        <taxon>Pezizomycotina</taxon>
        <taxon>Dothideomycetes</taxon>
        <taxon>Pleosporomycetidae</taxon>
        <taxon>Pleosporales</taxon>
        <taxon>Torulaceae</taxon>
        <taxon>Dendryphion</taxon>
    </lineage>
</organism>
<dbReference type="GO" id="GO:0006629">
    <property type="term" value="P:lipid metabolic process"/>
    <property type="evidence" value="ECO:0007669"/>
    <property type="project" value="InterPro"/>
</dbReference>
<keyword evidence="11" id="KW-1185">Reference proteome</keyword>
<keyword evidence="6 8" id="KW-1133">Transmembrane helix</keyword>
<comment type="subcellular location">
    <subcellularLocation>
        <location evidence="1">Membrane</location>
        <topology evidence="1">Multi-pass membrane protein</topology>
    </subcellularLocation>
</comment>
<evidence type="ECO:0000313" key="10">
    <source>
        <dbReference type="EMBL" id="KAH7115876.1"/>
    </source>
</evidence>
<proteinExistence type="inferred from homology"/>